<evidence type="ECO:0000313" key="7">
    <source>
        <dbReference type="EMBL" id="MEN9061685.1"/>
    </source>
</evidence>
<evidence type="ECO:0000256" key="4">
    <source>
        <dbReference type="ARBA" id="ARBA00022525"/>
    </source>
</evidence>
<dbReference type="Pfam" id="PF13091">
    <property type="entry name" value="PLDc_2"/>
    <property type="match status" value="1"/>
</dbReference>
<feature type="domain" description="PLD phosphodiesterase" evidence="6">
    <location>
        <begin position="382"/>
        <end position="409"/>
    </location>
</feature>
<dbReference type="SMART" id="SM00155">
    <property type="entry name" value="PLDc"/>
    <property type="match status" value="2"/>
</dbReference>
<dbReference type="PROSITE" id="PS50035">
    <property type="entry name" value="PLD"/>
    <property type="match status" value="2"/>
</dbReference>
<dbReference type="CDD" id="cd09105">
    <property type="entry name" value="PLDc_vPLD1_2_like_2"/>
    <property type="match status" value="1"/>
</dbReference>
<comment type="subcellular location">
    <subcellularLocation>
        <location evidence="2">Secreted</location>
    </subcellularLocation>
</comment>
<dbReference type="RefSeq" id="WP_347166736.1">
    <property type="nucleotide sequence ID" value="NZ_JBDNCH010000002.1"/>
</dbReference>
<name>A0AAW9SJQ0_9RHOB</name>
<keyword evidence="8" id="KW-1185">Reference proteome</keyword>
<gene>
    <name evidence="7" type="ORF">ABFB10_12275</name>
</gene>
<dbReference type="SUPFAM" id="SSF56024">
    <property type="entry name" value="Phospholipase D/nuclease"/>
    <property type="match status" value="2"/>
</dbReference>
<dbReference type="InterPro" id="IPR025202">
    <property type="entry name" value="PLD-like_dom"/>
</dbReference>
<accession>A0AAW9SJQ0</accession>
<organism evidence="7 8">
    <name type="scientific">Ponticoccus litoralis</name>
    <dbReference type="NCBI Taxonomy" id="422297"/>
    <lineage>
        <taxon>Bacteria</taxon>
        <taxon>Pseudomonadati</taxon>
        <taxon>Pseudomonadota</taxon>
        <taxon>Alphaproteobacteria</taxon>
        <taxon>Rhodobacterales</taxon>
        <taxon>Roseobacteraceae</taxon>
        <taxon>Ponticoccus</taxon>
    </lineage>
</organism>
<dbReference type="AlphaFoldDB" id="A0AAW9SJQ0"/>
<dbReference type="PANTHER" id="PTHR21248">
    <property type="entry name" value="CARDIOLIPIN SYNTHASE"/>
    <property type="match status" value="1"/>
</dbReference>
<evidence type="ECO:0000313" key="8">
    <source>
        <dbReference type="Proteomes" id="UP001428774"/>
    </source>
</evidence>
<feature type="domain" description="PLD phosphodiesterase" evidence="6">
    <location>
        <begin position="154"/>
        <end position="181"/>
    </location>
</feature>
<protein>
    <recommendedName>
        <fullName evidence="3">Phospholipase D</fullName>
    </recommendedName>
    <alternativeName>
        <fullName evidence="5">Choline phosphatase</fullName>
    </alternativeName>
</protein>
<reference evidence="7 8" key="1">
    <citation type="submission" date="2024-05" db="EMBL/GenBank/DDBJ databases">
        <title>Genome sequence of Ponticoccus litoralis KCCM 90028.</title>
        <authorList>
            <person name="Kim J.M."/>
            <person name="Lee J.K."/>
            <person name="Choi B.J."/>
            <person name="Bayburt H."/>
            <person name="Baek J.H."/>
            <person name="Jeon C.O."/>
        </authorList>
    </citation>
    <scope>NUCLEOTIDE SEQUENCE [LARGE SCALE GENOMIC DNA]</scope>
    <source>
        <strain evidence="7 8">KCCM 90028</strain>
    </source>
</reference>
<dbReference type="EMBL" id="JBDNCH010000002">
    <property type="protein sequence ID" value="MEN9061685.1"/>
    <property type="molecule type" value="Genomic_DNA"/>
</dbReference>
<dbReference type="GO" id="GO:0005576">
    <property type="term" value="C:extracellular region"/>
    <property type="evidence" value="ECO:0007669"/>
    <property type="project" value="UniProtKB-SubCell"/>
</dbReference>
<evidence type="ECO:0000256" key="1">
    <source>
        <dbReference type="ARBA" id="ARBA00003145"/>
    </source>
</evidence>
<dbReference type="Proteomes" id="UP001428774">
    <property type="component" value="Unassembled WGS sequence"/>
</dbReference>
<evidence type="ECO:0000256" key="3">
    <source>
        <dbReference type="ARBA" id="ARBA00018392"/>
    </source>
</evidence>
<proteinExistence type="predicted"/>
<comment type="function">
    <text evidence="1">Could be a virulence factor.</text>
</comment>
<keyword evidence="4" id="KW-0964">Secreted</keyword>
<dbReference type="GO" id="GO:0030572">
    <property type="term" value="F:phosphatidyltransferase activity"/>
    <property type="evidence" value="ECO:0007669"/>
    <property type="project" value="UniProtKB-ARBA"/>
</dbReference>
<dbReference type="PANTHER" id="PTHR21248:SF12">
    <property type="entry name" value="CARDIOLIPIN SYNTHASE C"/>
    <property type="match status" value="1"/>
</dbReference>
<evidence type="ECO:0000259" key="6">
    <source>
        <dbReference type="PROSITE" id="PS50035"/>
    </source>
</evidence>
<evidence type="ECO:0000256" key="5">
    <source>
        <dbReference type="ARBA" id="ARBA00029594"/>
    </source>
</evidence>
<dbReference type="InterPro" id="IPR001736">
    <property type="entry name" value="PLipase_D/transphosphatidylase"/>
</dbReference>
<comment type="caution">
    <text evidence="7">The sequence shown here is derived from an EMBL/GenBank/DDBJ whole genome shotgun (WGS) entry which is preliminary data.</text>
</comment>
<dbReference type="GO" id="GO:0032049">
    <property type="term" value="P:cardiolipin biosynthetic process"/>
    <property type="evidence" value="ECO:0007669"/>
    <property type="project" value="UniProtKB-ARBA"/>
</dbReference>
<dbReference type="Gene3D" id="3.30.870.10">
    <property type="entry name" value="Endonuclease Chain A"/>
    <property type="match status" value="2"/>
</dbReference>
<sequence>MTPQALITAAEGFPALERLVASATEDLVMSFRILDPRTRLRDPGLRERGLETWSDLISWTARRGVSIRLLIADFDPIFTSGLHRNAWACASGFADVAGENTQILCATHGQQAGALWRIAMMRKINETMARLRDEDPARLTPVQRDMLKRGPVLRPVTLHQKFAIADGEGCIIGGLDINERRYDTPDHDRAAEETWHDISVELADRDFAGALFGHFADCWNAALRCGSPSLATRAVPIELPRRAQSRPEVRLLRTFSNPCPGPARISPRPGAMDHETAHEKLFAEAERFVYIETQFLRHAPITEALCAAAARAPDLQLVAVLPAAPERVLFEGDRSINARHAHGLQVAQMDRLRTCFGERFAALTPAQPRPRDGDEPELEEAAPVYLHSKVTMVDNKAVIIGSANLNGRSLRWDSEASVQLRHAAFCKALFQRLTDKWLRSRAEGADLTRAGTWARIAEAEKAKKPADREAFLLPYPMQKARRFARRIHLLPDDMF</sequence>
<evidence type="ECO:0000256" key="2">
    <source>
        <dbReference type="ARBA" id="ARBA00004613"/>
    </source>
</evidence>